<sequence length="139" mass="15224">MLPIPKILIHFRICRIRESLLRVGAFSNAQQPGEGWLPGDRLRQGPLGLLLMRLGEGIGKGLINQTGRLLGTRKRESGWRTWCGVACDDFLLACDRIDECEPREHTTVVVLPPGPGVESGGWSGSGTDSTERLCDVTVM</sequence>
<protein>
    <submittedName>
        <fullName evidence="1">Uncharacterized protein</fullName>
    </submittedName>
</protein>
<keyword evidence="2" id="KW-1185">Reference proteome</keyword>
<dbReference type="Proteomes" id="UP001472677">
    <property type="component" value="Unassembled WGS sequence"/>
</dbReference>
<name>A0ABR2D9Y9_9ROSI</name>
<accession>A0ABR2D9Y9</accession>
<organism evidence="1 2">
    <name type="scientific">Hibiscus sabdariffa</name>
    <name type="common">roselle</name>
    <dbReference type="NCBI Taxonomy" id="183260"/>
    <lineage>
        <taxon>Eukaryota</taxon>
        <taxon>Viridiplantae</taxon>
        <taxon>Streptophyta</taxon>
        <taxon>Embryophyta</taxon>
        <taxon>Tracheophyta</taxon>
        <taxon>Spermatophyta</taxon>
        <taxon>Magnoliopsida</taxon>
        <taxon>eudicotyledons</taxon>
        <taxon>Gunneridae</taxon>
        <taxon>Pentapetalae</taxon>
        <taxon>rosids</taxon>
        <taxon>malvids</taxon>
        <taxon>Malvales</taxon>
        <taxon>Malvaceae</taxon>
        <taxon>Malvoideae</taxon>
        <taxon>Hibiscus</taxon>
    </lineage>
</organism>
<gene>
    <name evidence="1" type="ORF">V6N12_076369</name>
</gene>
<evidence type="ECO:0000313" key="1">
    <source>
        <dbReference type="EMBL" id="KAK8533088.1"/>
    </source>
</evidence>
<comment type="caution">
    <text evidence="1">The sequence shown here is derived from an EMBL/GenBank/DDBJ whole genome shotgun (WGS) entry which is preliminary data.</text>
</comment>
<proteinExistence type="predicted"/>
<dbReference type="EMBL" id="JBBPBM010000033">
    <property type="protein sequence ID" value="KAK8533088.1"/>
    <property type="molecule type" value="Genomic_DNA"/>
</dbReference>
<evidence type="ECO:0000313" key="2">
    <source>
        <dbReference type="Proteomes" id="UP001472677"/>
    </source>
</evidence>
<reference evidence="1 2" key="1">
    <citation type="journal article" date="2024" name="G3 (Bethesda)">
        <title>Genome assembly of Hibiscus sabdariffa L. provides insights into metabolisms of medicinal natural products.</title>
        <authorList>
            <person name="Kim T."/>
        </authorList>
    </citation>
    <scope>NUCLEOTIDE SEQUENCE [LARGE SCALE GENOMIC DNA]</scope>
    <source>
        <strain evidence="1">TK-2024</strain>
        <tissue evidence="1">Old leaves</tissue>
    </source>
</reference>